<evidence type="ECO:0000313" key="2">
    <source>
        <dbReference type="EMBL" id="KAJ8365614.1"/>
    </source>
</evidence>
<dbReference type="EMBL" id="JAINUF010000004">
    <property type="protein sequence ID" value="KAJ8365614.1"/>
    <property type="molecule type" value="Genomic_DNA"/>
</dbReference>
<accession>A0A9Q1J3M0</accession>
<organism evidence="2 3">
    <name type="scientific">Synaphobranchus kaupii</name>
    <name type="common">Kaup's arrowtooth eel</name>
    <dbReference type="NCBI Taxonomy" id="118154"/>
    <lineage>
        <taxon>Eukaryota</taxon>
        <taxon>Metazoa</taxon>
        <taxon>Chordata</taxon>
        <taxon>Craniata</taxon>
        <taxon>Vertebrata</taxon>
        <taxon>Euteleostomi</taxon>
        <taxon>Actinopterygii</taxon>
        <taxon>Neopterygii</taxon>
        <taxon>Teleostei</taxon>
        <taxon>Anguilliformes</taxon>
        <taxon>Synaphobranchidae</taxon>
        <taxon>Synaphobranchus</taxon>
    </lineage>
</organism>
<name>A0A9Q1J3M0_SYNKA</name>
<feature type="region of interest" description="Disordered" evidence="1">
    <location>
        <begin position="59"/>
        <end position="80"/>
    </location>
</feature>
<dbReference type="AlphaFoldDB" id="A0A9Q1J3M0"/>
<dbReference type="Proteomes" id="UP001152622">
    <property type="component" value="Chromosome 4"/>
</dbReference>
<reference evidence="2" key="1">
    <citation type="journal article" date="2023" name="Science">
        <title>Genome structures resolve the early diversification of teleost fishes.</title>
        <authorList>
            <person name="Parey E."/>
            <person name="Louis A."/>
            <person name="Montfort J."/>
            <person name="Bouchez O."/>
            <person name="Roques C."/>
            <person name="Iampietro C."/>
            <person name="Lluch J."/>
            <person name="Castinel A."/>
            <person name="Donnadieu C."/>
            <person name="Desvignes T."/>
            <person name="Floi Bucao C."/>
            <person name="Jouanno E."/>
            <person name="Wen M."/>
            <person name="Mejri S."/>
            <person name="Dirks R."/>
            <person name="Jansen H."/>
            <person name="Henkel C."/>
            <person name="Chen W.J."/>
            <person name="Zahm M."/>
            <person name="Cabau C."/>
            <person name="Klopp C."/>
            <person name="Thompson A.W."/>
            <person name="Robinson-Rechavi M."/>
            <person name="Braasch I."/>
            <person name="Lecointre G."/>
            <person name="Bobe J."/>
            <person name="Postlethwait J.H."/>
            <person name="Berthelot C."/>
            <person name="Roest Crollius H."/>
            <person name="Guiguen Y."/>
        </authorList>
    </citation>
    <scope>NUCLEOTIDE SEQUENCE</scope>
    <source>
        <strain evidence="2">WJC10195</strain>
    </source>
</reference>
<protein>
    <submittedName>
        <fullName evidence="2">Uncharacterized protein</fullName>
    </submittedName>
</protein>
<proteinExistence type="predicted"/>
<keyword evidence="3" id="KW-1185">Reference proteome</keyword>
<evidence type="ECO:0000256" key="1">
    <source>
        <dbReference type="SAM" id="MobiDB-lite"/>
    </source>
</evidence>
<gene>
    <name evidence="2" type="ORF">SKAU_G00144450</name>
</gene>
<sequence length="136" mass="14974">MKEAVLCHEQAGVYAPSRAARVPGKRDAIFSNPGLPLHSLFVFGEPFQSSGHVRPIGVSITPGDSGPRRSTVSRSQRKNCVHTAKRPGRWDCQFPWGAGDLQICQIVLLQWCLTPGLLVPTQSGYYRPPEQSPFAY</sequence>
<evidence type="ECO:0000313" key="3">
    <source>
        <dbReference type="Proteomes" id="UP001152622"/>
    </source>
</evidence>
<comment type="caution">
    <text evidence="2">The sequence shown here is derived from an EMBL/GenBank/DDBJ whole genome shotgun (WGS) entry which is preliminary data.</text>
</comment>